<evidence type="ECO:0008006" key="4">
    <source>
        <dbReference type="Google" id="ProtNLM"/>
    </source>
</evidence>
<evidence type="ECO:0000256" key="1">
    <source>
        <dbReference type="ARBA" id="ARBA00022741"/>
    </source>
</evidence>
<dbReference type="GO" id="GO:0005525">
    <property type="term" value="F:GTP binding"/>
    <property type="evidence" value="ECO:0007669"/>
    <property type="project" value="InterPro"/>
</dbReference>
<gene>
    <name evidence="2" type="ORF">IMCC3135_19590</name>
</gene>
<dbReference type="SMART" id="SM00175">
    <property type="entry name" value="RAB"/>
    <property type="match status" value="1"/>
</dbReference>
<dbReference type="GO" id="GO:0003924">
    <property type="term" value="F:GTPase activity"/>
    <property type="evidence" value="ECO:0007669"/>
    <property type="project" value="InterPro"/>
</dbReference>
<dbReference type="PRINTS" id="PR00449">
    <property type="entry name" value="RASTRNSFRMNG"/>
</dbReference>
<dbReference type="PANTHER" id="PTHR47978">
    <property type="match status" value="1"/>
</dbReference>
<reference evidence="2 3" key="1">
    <citation type="submission" date="2016-12" db="EMBL/GenBank/DDBJ databases">
        <authorList>
            <person name="Song W.-J."/>
            <person name="Kurnit D.M."/>
        </authorList>
    </citation>
    <scope>NUCLEOTIDE SEQUENCE [LARGE SCALE GENOMIC DNA]</scope>
    <source>
        <strain evidence="2 3">IMCC3135</strain>
    </source>
</reference>
<dbReference type="SUPFAM" id="SSF52540">
    <property type="entry name" value="P-loop containing nucleoside triphosphate hydrolases"/>
    <property type="match status" value="1"/>
</dbReference>
<evidence type="ECO:0000313" key="2">
    <source>
        <dbReference type="EMBL" id="ASJ73997.1"/>
    </source>
</evidence>
<proteinExistence type="predicted"/>
<dbReference type="OrthoDB" id="7957980at2"/>
<protein>
    <recommendedName>
        <fullName evidence="4">GTP-binding protein</fullName>
    </recommendedName>
</protein>
<dbReference type="AlphaFoldDB" id="A0A2Z2P118"/>
<name>A0A2Z2P118_9GAMM</name>
<dbReference type="InterPro" id="IPR005225">
    <property type="entry name" value="Small_GTP-bd"/>
</dbReference>
<dbReference type="SMART" id="SM00173">
    <property type="entry name" value="RAS"/>
    <property type="match status" value="1"/>
</dbReference>
<dbReference type="RefSeq" id="WP_088919095.1">
    <property type="nucleotide sequence ID" value="NZ_CP018632.1"/>
</dbReference>
<keyword evidence="1" id="KW-0547">Nucleotide-binding</keyword>
<dbReference type="CDD" id="cd00154">
    <property type="entry name" value="Rab"/>
    <property type="match status" value="1"/>
</dbReference>
<evidence type="ECO:0000313" key="3">
    <source>
        <dbReference type="Proteomes" id="UP000250079"/>
    </source>
</evidence>
<dbReference type="Gene3D" id="3.40.50.300">
    <property type="entry name" value="P-loop containing nucleotide triphosphate hydrolases"/>
    <property type="match status" value="1"/>
</dbReference>
<accession>A0A2Z2P118</accession>
<dbReference type="KEGG" id="gai:IMCC3135_19590"/>
<dbReference type="EMBL" id="CP018632">
    <property type="protein sequence ID" value="ASJ73997.1"/>
    <property type="molecule type" value="Genomic_DNA"/>
</dbReference>
<dbReference type="PROSITE" id="PS51419">
    <property type="entry name" value="RAB"/>
    <property type="match status" value="1"/>
</dbReference>
<dbReference type="Pfam" id="PF00071">
    <property type="entry name" value="Ras"/>
    <property type="match status" value="1"/>
</dbReference>
<keyword evidence="3" id="KW-1185">Reference proteome</keyword>
<dbReference type="InterPro" id="IPR027417">
    <property type="entry name" value="P-loop_NTPase"/>
</dbReference>
<dbReference type="SMART" id="SM00174">
    <property type="entry name" value="RHO"/>
    <property type="match status" value="1"/>
</dbReference>
<dbReference type="InterPro" id="IPR001806">
    <property type="entry name" value="Small_GTPase"/>
</dbReference>
<dbReference type="NCBIfam" id="TIGR00231">
    <property type="entry name" value="small_GTP"/>
    <property type="match status" value="1"/>
</dbReference>
<dbReference type="Proteomes" id="UP000250079">
    <property type="component" value="Chromosome"/>
</dbReference>
<sequence length="168" mass="18703">MITKKICLLGTVRVGKTSLVRRFVSSTFSERYLTTIGVKIDKKIVSLEQEDVQLVVWDIQGEDKYRRILISYLKGLSGYMLVIDSSRSETVETAIEVHERVKQAYPGLPYVVILSKCDLDEDPLLQDAITVLCEQACTTVSTSALTGDGVDEAFHALTSRMITLRPTG</sequence>
<organism evidence="2 3">
    <name type="scientific">Granulosicoccus antarcticus IMCC3135</name>
    <dbReference type="NCBI Taxonomy" id="1192854"/>
    <lineage>
        <taxon>Bacteria</taxon>
        <taxon>Pseudomonadati</taxon>
        <taxon>Pseudomonadota</taxon>
        <taxon>Gammaproteobacteria</taxon>
        <taxon>Chromatiales</taxon>
        <taxon>Granulosicoccaceae</taxon>
        <taxon>Granulosicoccus</taxon>
    </lineage>
</organism>